<evidence type="ECO:0000313" key="4">
    <source>
        <dbReference type="EMBL" id="KRX02013.1"/>
    </source>
</evidence>
<feature type="coiled-coil region" evidence="3">
    <location>
        <begin position="15"/>
        <end position="47"/>
    </location>
</feature>
<keyword evidence="3" id="KW-0175">Coiled coil</keyword>
<protein>
    <recommendedName>
        <fullName evidence="6">Actin</fullName>
    </recommendedName>
</protein>
<comment type="caution">
    <text evidence="4">The sequence shown here is derived from an EMBL/GenBank/DDBJ whole genome shotgun (WGS) entry which is preliminary data.</text>
</comment>
<dbReference type="InParanoid" id="A0A0V0QIE9"/>
<organism evidence="4 5">
    <name type="scientific">Pseudocohnilembus persalinus</name>
    <name type="common">Ciliate</name>
    <dbReference type="NCBI Taxonomy" id="266149"/>
    <lineage>
        <taxon>Eukaryota</taxon>
        <taxon>Sar</taxon>
        <taxon>Alveolata</taxon>
        <taxon>Ciliophora</taxon>
        <taxon>Intramacronucleata</taxon>
        <taxon>Oligohymenophorea</taxon>
        <taxon>Scuticociliatia</taxon>
        <taxon>Philasterida</taxon>
        <taxon>Pseudocohnilembidae</taxon>
        <taxon>Pseudocohnilembus</taxon>
    </lineage>
</organism>
<evidence type="ECO:0000313" key="5">
    <source>
        <dbReference type="Proteomes" id="UP000054937"/>
    </source>
</evidence>
<dbReference type="InterPro" id="IPR004000">
    <property type="entry name" value="Actin"/>
</dbReference>
<dbReference type="SUPFAM" id="SSF53067">
    <property type="entry name" value="Actin-like ATPase domain"/>
    <property type="match status" value="2"/>
</dbReference>
<evidence type="ECO:0008006" key="6">
    <source>
        <dbReference type="Google" id="ProtNLM"/>
    </source>
</evidence>
<evidence type="ECO:0000256" key="3">
    <source>
        <dbReference type="SAM" id="Coils"/>
    </source>
</evidence>
<proteinExistence type="inferred from homology"/>
<sequence length="503" mass="57268">MKAILKGVISQKYGLNQEKIDYQGIQQQLQEQEIELSQQELQQYVQRADILIQSLIQKSEDNAEERLQKIIQEQGFDEERDIRDIIDVWLKNQEKIYSALMKKNTTSKILDKLEYSINNVSYSKKSKGLQEITSVVSLKHIIPSIAGIPEQKLDQGETMTKSDASTALFGSNLQQALKEGKQQISLKRPIQEGKVCDTGDEDEIMKELWKYSLDSALQVNEIANQNLLIIDQPHNDKDYKHRLANILFEDLKVSSVLFMNSATLSLFSTGQTTGLVVEAGHAITSVVPIFEGFPLPHAITRSTIAGEQITNHLSQILKKQGYELPNDIINDIKEKKCMIAKNYQLEVNNSNTFDTEEKMYELPDGSLLEIDQEARYSSAEILFDPTIIGDETSMSLQEMMLDSLNRCDLVLQSELYNNIVLCGGTSLLRGFKDRLHHELRQNLPKHINENNINFVENLHRRYSAWIGGSMLGSLSTFQSLAITRAEYEENPENKIALIHKRTF</sequence>
<comment type="similarity">
    <text evidence="2">Belongs to the actin family.</text>
</comment>
<dbReference type="PRINTS" id="PR00190">
    <property type="entry name" value="ACTIN"/>
</dbReference>
<reference evidence="4 5" key="1">
    <citation type="journal article" date="2015" name="Sci. Rep.">
        <title>Genome of the facultative scuticociliatosis pathogen Pseudocohnilembus persalinus provides insight into its virulence through horizontal gene transfer.</title>
        <authorList>
            <person name="Xiong J."/>
            <person name="Wang G."/>
            <person name="Cheng J."/>
            <person name="Tian M."/>
            <person name="Pan X."/>
            <person name="Warren A."/>
            <person name="Jiang C."/>
            <person name="Yuan D."/>
            <person name="Miao W."/>
        </authorList>
    </citation>
    <scope>NUCLEOTIDE SEQUENCE [LARGE SCALE GENOMIC DNA]</scope>
    <source>
        <strain evidence="4">36N120E</strain>
    </source>
</reference>
<dbReference type="OrthoDB" id="289571at2759"/>
<dbReference type="SMART" id="SM00268">
    <property type="entry name" value="ACTIN"/>
    <property type="match status" value="1"/>
</dbReference>
<accession>A0A0V0QIE9</accession>
<evidence type="ECO:0000256" key="2">
    <source>
        <dbReference type="RuleBase" id="RU000487"/>
    </source>
</evidence>
<name>A0A0V0QIE9_PSEPJ</name>
<gene>
    <name evidence="4" type="ORF">PPERSA_07658</name>
</gene>
<keyword evidence="5" id="KW-1185">Reference proteome</keyword>
<dbReference type="EMBL" id="LDAU01000159">
    <property type="protein sequence ID" value="KRX02013.1"/>
    <property type="molecule type" value="Genomic_DNA"/>
</dbReference>
<dbReference type="Proteomes" id="UP000054937">
    <property type="component" value="Unassembled WGS sequence"/>
</dbReference>
<evidence type="ECO:0000256" key="1">
    <source>
        <dbReference type="ARBA" id="ARBA00049360"/>
    </source>
</evidence>
<dbReference type="Gene3D" id="3.90.640.10">
    <property type="entry name" value="Actin, Chain A, domain 4"/>
    <property type="match status" value="1"/>
</dbReference>
<dbReference type="OMA" id="MNIPLNT"/>
<dbReference type="PANTHER" id="PTHR11937">
    <property type="entry name" value="ACTIN"/>
    <property type="match status" value="1"/>
</dbReference>
<dbReference type="Pfam" id="PF00022">
    <property type="entry name" value="Actin"/>
    <property type="match status" value="1"/>
</dbReference>
<comment type="catalytic activity">
    <reaction evidence="1">
        <text>ATP + H2O = ADP + phosphate + H(+)</text>
        <dbReference type="Rhea" id="RHEA:13065"/>
        <dbReference type="ChEBI" id="CHEBI:15377"/>
        <dbReference type="ChEBI" id="CHEBI:15378"/>
        <dbReference type="ChEBI" id="CHEBI:30616"/>
        <dbReference type="ChEBI" id="CHEBI:43474"/>
        <dbReference type="ChEBI" id="CHEBI:456216"/>
    </reaction>
</comment>
<dbReference type="InterPro" id="IPR043129">
    <property type="entry name" value="ATPase_NBD"/>
</dbReference>
<dbReference type="Gene3D" id="3.30.420.40">
    <property type="match status" value="2"/>
</dbReference>
<dbReference type="AlphaFoldDB" id="A0A0V0QIE9"/>